<protein>
    <submittedName>
        <fullName evidence="6">C-type cytochrome</fullName>
    </submittedName>
</protein>
<dbReference type="GO" id="GO:0046872">
    <property type="term" value="F:metal ion binding"/>
    <property type="evidence" value="ECO:0007669"/>
    <property type="project" value="UniProtKB-KW"/>
</dbReference>
<accession>A0A7V8T0H0</accession>
<evidence type="ECO:0000256" key="3">
    <source>
        <dbReference type="ARBA" id="ARBA00023004"/>
    </source>
</evidence>
<dbReference type="InterPro" id="IPR013427">
    <property type="entry name" value="Haem-bd_dom_put"/>
</dbReference>
<dbReference type="AlphaFoldDB" id="A0A7V8T0H0"/>
<dbReference type="PROSITE" id="PS51007">
    <property type="entry name" value="CYTC"/>
    <property type="match status" value="2"/>
</dbReference>
<dbReference type="Pfam" id="PF13442">
    <property type="entry name" value="Cytochrome_CBB3"/>
    <property type="match status" value="1"/>
</dbReference>
<dbReference type="NCBIfam" id="TIGR02603">
    <property type="entry name" value="CxxCH_TIGR02603"/>
    <property type="match status" value="1"/>
</dbReference>
<evidence type="ECO:0000259" key="5">
    <source>
        <dbReference type="PROSITE" id="PS51007"/>
    </source>
</evidence>
<keyword evidence="1 4" id="KW-0349">Heme</keyword>
<organism evidence="6 7">
    <name type="scientific">Candidatus Acidiferrum panamense</name>
    <dbReference type="NCBI Taxonomy" id="2741543"/>
    <lineage>
        <taxon>Bacteria</taxon>
        <taxon>Pseudomonadati</taxon>
        <taxon>Acidobacteriota</taxon>
        <taxon>Terriglobia</taxon>
        <taxon>Candidatus Acidiferrales</taxon>
        <taxon>Candidatus Acidiferrum</taxon>
    </lineage>
</organism>
<proteinExistence type="predicted"/>
<dbReference type="GO" id="GO:0020037">
    <property type="term" value="F:heme binding"/>
    <property type="evidence" value="ECO:0007669"/>
    <property type="project" value="InterPro"/>
</dbReference>
<evidence type="ECO:0000313" key="7">
    <source>
        <dbReference type="Proteomes" id="UP000567293"/>
    </source>
</evidence>
<gene>
    <name evidence="6" type="ORF">HRJ53_29715</name>
</gene>
<evidence type="ECO:0000313" key="6">
    <source>
        <dbReference type="EMBL" id="MBA0089189.1"/>
    </source>
</evidence>
<feature type="domain" description="Cytochrome c" evidence="5">
    <location>
        <begin position="56"/>
        <end position="141"/>
    </location>
</feature>
<keyword evidence="7" id="KW-1185">Reference proteome</keyword>
<dbReference type="PANTHER" id="PTHR33546">
    <property type="entry name" value="LARGE, MULTIFUNCTIONAL SECRETED PROTEIN-RELATED"/>
    <property type="match status" value="1"/>
</dbReference>
<evidence type="ECO:0000256" key="4">
    <source>
        <dbReference type="PROSITE-ProRule" id="PRU00433"/>
    </source>
</evidence>
<feature type="domain" description="Cytochrome c" evidence="5">
    <location>
        <begin position="150"/>
        <end position="297"/>
    </location>
</feature>
<dbReference type="GO" id="GO:0009055">
    <property type="term" value="F:electron transfer activity"/>
    <property type="evidence" value="ECO:0007669"/>
    <property type="project" value="InterPro"/>
</dbReference>
<evidence type="ECO:0000256" key="1">
    <source>
        <dbReference type="ARBA" id="ARBA00022617"/>
    </source>
</evidence>
<dbReference type="PANTHER" id="PTHR33546:SF1">
    <property type="entry name" value="LARGE, MULTIFUNCTIONAL SECRETED PROTEIN"/>
    <property type="match status" value="1"/>
</dbReference>
<dbReference type="EMBL" id="JACDQQ010002869">
    <property type="protein sequence ID" value="MBA0089189.1"/>
    <property type="molecule type" value="Genomic_DNA"/>
</dbReference>
<dbReference type="Pfam" id="PF00034">
    <property type="entry name" value="Cytochrom_C"/>
    <property type="match status" value="1"/>
</dbReference>
<keyword evidence="2 4" id="KW-0479">Metal-binding</keyword>
<dbReference type="SUPFAM" id="SSF46626">
    <property type="entry name" value="Cytochrome c"/>
    <property type="match status" value="2"/>
</dbReference>
<name>A0A7V8T0H0_9BACT</name>
<dbReference type="InterPro" id="IPR009056">
    <property type="entry name" value="Cyt_c-like_dom"/>
</dbReference>
<dbReference type="InterPro" id="IPR036909">
    <property type="entry name" value="Cyt_c-like_dom_sf"/>
</dbReference>
<dbReference type="Gene3D" id="1.10.760.10">
    <property type="entry name" value="Cytochrome c-like domain"/>
    <property type="match status" value="2"/>
</dbReference>
<dbReference type="Proteomes" id="UP000567293">
    <property type="component" value="Unassembled WGS sequence"/>
</dbReference>
<keyword evidence="3 4" id="KW-0408">Iron</keyword>
<evidence type="ECO:0000256" key="2">
    <source>
        <dbReference type="ARBA" id="ARBA00022723"/>
    </source>
</evidence>
<sequence length="299" mass="32599">MPALSTSQGTAASFLGLAANRFRRPTRVTLLLTLFFGFVAVRAFAQEKNPYAGDAKIAKVGEYQFRLNCAFCHGLGARGGGRGPDLTRAQKRHGNSDAEMFHNIHDGIPGTAMPAATNGGIGVGMSDEEIWQVVTYLRSVQVKAPAQPAGNPEHGKELFHGALACSTCHMIEGKGGRLGPDLSTVGASRSTEYLMESLRNPSRRLAQGIFEAMKEFPQEYESVLVVTAEGTKLSGVVLNQDQFTLQMLDAREQLHLFEKDKLRSFATRRESAMPAYDQKTLSDKDLQDLLAYLFEVGGK</sequence>
<comment type="caution">
    <text evidence="6">The sequence shown here is derived from an EMBL/GenBank/DDBJ whole genome shotgun (WGS) entry which is preliminary data.</text>
</comment>
<reference evidence="6" key="1">
    <citation type="submission" date="2020-06" db="EMBL/GenBank/DDBJ databases">
        <title>Legume-microbial interactions unlock mineral nutrients during tropical forest succession.</title>
        <authorList>
            <person name="Epihov D.Z."/>
        </authorList>
    </citation>
    <scope>NUCLEOTIDE SEQUENCE [LARGE SCALE GENOMIC DNA]</scope>
    <source>
        <strain evidence="6">Pan2503</strain>
    </source>
</reference>